<evidence type="ECO:0000256" key="1">
    <source>
        <dbReference type="SAM" id="MobiDB-lite"/>
    </source>
</evidence>
<name>A0A162LTD5_9BACL</name>
<dbReference type="RefSeq" id="WP_068537736.1">
    <property type="nucleotide sequence ID" value="NZ_LVJH01000070.1"/>
</dbReference>
<dbReference type="AlphaFoldDB" id="A0A162LTD5"/>
<keyword evidence="3" id="KW-1185">Reference proteome</keyword>
<accession>A0A162LTD5</accession>
<protein>
    <submittedName>
        <fullName evidence="2">Uncharacterized protein</fullName>
    </submittedName>
</protein>
<dbReference type="Proteomes" id="UP000076967">
    <property type="component" value="Unassembled WGS sequence"/>
</dbReference>
<proteinExistence type="predicted"/>
<comment type="caution">
    <text evidence="2">The sequence shown here is derived from an EMBL/GenBank/DDBJ whole genome shotgun (WGS) entry which is preliminary data.</text>
</comment>
<gene>
    <name evidence="2" type="ORF">PGLA_24125</name>
</gene>
<evidence type="ECO:0000313" key="2">
    <source>
        <dbReference type="EMBL" id="OAB33993.1"/>
    </source>
</evidence>
<evidence type="ECO:0000313" key="3">
    <source>
        <dbReference type="Proteomes" id="UP000076967"/>
    </source>
</evidence>
<organism evidence="2 3">
    <name type="scientific">Paenibacillus glacialis</name>
    <dbReference type="NCBI Taxonomy" id="494026"/>
    <lineage>
        <taxon>Bacteria</taxon>
        <taxon>Bacillati</taxon>
        <taxon>Bacillota</taxon>
        <taxon>Bacilli</taxon>
        <taxon>Bacillales</taxon>
        <taxon>Paenibacillaceae</taxon>
        <taxon>Paenibacillus</taxon>
    </lineage>
</organism>
<dbReference type="STRING" id="494026.PGLA_24125"/>
<feature type="region of interest" description="Disordered" evidence="1">
    <location>
        <begin position="74"/>
        <end position="96"/>
    </location>
</feature>
<dbReference type="EMBL" id="LVJH01000070">
    <property type="protein sequence ID" value="OAB33993.1"/>
    <property type="molecule type" value="Genomic_DNA"/>
</dbReference>
<sequence length="143" mass="15548">MTRFTKKMWIIIIWAGLGLLIGIQLASPSRSSSIQPNIAKATTTRPVQEITVPLPQIVPNAQTAGSYTITVQANPTPAQNEDTSEQQQVEVPDYSDKTPQQILIPETSKPTVDVLADKTANLLQKASQESIQFVVSLFSSATQ</sequence>
<dbReference type="OrthoDB" id="2659794at2"/>
<feature type="compositionally biased region" description="Polar residues" evidence="1">
    <location>
        <begin position="74"/>
        <end position="89"/>
    </location>
</feature>
<reference evidence="2 3" key="1">
    <citation type="submission" date="2016-03" db="EMBL/GenBank/DDBJ databases">
        <title>Draft genome sequence of Paenibacillus glacialis DSM 22343.</title>
        <authorList>
            <person name="Shin S.-K."/>
            <person name="Yi H."/>
        </authorList>
    </citation>
    <scope>NUCLEOTIDE SEQUENCE [LARGE SCALE GENOMIC DNA]</scope>
    <source>
        <strain evidence="2 3">DSM 22343</strain>
    </source>
</reference>